<evidence type="ECO:0000256" key="2">
    <source>
        <dbReference type="ARBA" id="ARBA00007957"/>
    </source>
</evidence>
<dbReference type="SUPFAM" id="SSF46785">
    <property type="entry name" value="Winged helix' DNA-binding domain"/>
    <property type="match status" value="1"/>
</dbReference>
<keyword evidence="9" id="KW-0805">Transcription regulation</keyword>
<evidence type="ECO:0000313" key="13">
    <source>
        <dbReference type="EMBL" id="BAU23395.1"/>
    </source>
</evidence>
<comment type="similarity">
    <text evidence="2">Belongs to the Fur family.</text>
</comment>
<dbReference type="Pfam" id="PF01475">
    <property type="entry name" value="FUR"/>
    <property type="match status" value="1"/>
</dbReference>
<dbReference type="GO" id="GO:0045892">
    <property type="term" value="P:negative regulation of DNA-templated transcription"/>
    <property type="evidence" value="ECO:0007669"/>
    <property type="project" value="TreeGrafter"/>
</dbReference>
<dbReference type="OrthoDB" id="8659436at2"/>
<dbReference type="PANTHER" id="PTHR33202">
    <property type="entry name" value="ZINC UPTAKE REGULATION PROTEIN"/>
    <property type="match status" value="1"/>
</dbReference>
<evidence type="ECO:0000256" key="3">
    <source>
        <dbReference type="ARBA" id="ARBA00011738"/>
    </source>
</evidence>
<dbReference type="STRING" id="1653476.THC_1011"/>
<keyword evidence="6" id="KW-0678">Repressor</keyword>
<dbReference type="KEGG" id="cthi:THC_1011"/>
<feature type="binding site" evidence="12">
    <location>
        <position position="140"/>
    </location>
    <ligand>
        <name>Zn(2+)</name>
        <dbReference type="ChEBI" id="CHEBI:29105"/>
    </ligand>
</feature>
<keyword evidence="11" id="KW-0804">Transcription</keyword>
<feature type="binding site" evidence="12">
    <location>
        <position position="97"/>
    </location>
    <ligand>
        <name>Zn(2+)</name>
        <dbReference type="ChEBI" id="CHEBI:29105"/>
    </ligand>
</feature>
<dbReference type="AlphaFoldDB" id="A0A0U5AHM8"/>
<dbReference type="InterPro" id="IPR002481">
    <property type="entry name" value="FUR"/>
</dbReference>
<accession>A0A0U5AHM8</accession>
<reference evidence="14" key="2">
    <citation type="journal article" date="2016" name="Int. J. Syst. Evol. Microbiol.">
        <title>Caldimicrobium thiodismutans sp. nov., a sulfur-disproportionating bacterium isolated from a hot spring.</title>
        <authorList>
            <person name="Kojima H."/>
            <person name="Umezawa K."/>
            <person name="Fukui M."/>
        </authorList>
    </citation>
    <scope>NUCLEOTIDE SEQUENCE [LARGE SCALE GENOMIC DNA]</scope>
    <source>
        <strain evidence="14">TF1</strain>
    </source>
</reference>
<dbReference type="EMBL" id="AP014945">
    <property type="protein sequence ID" value="BAU23395.1"/>
    <property type="molecule type" value="Genomic_DNA"/>
</dbReference>
<dbReference type="Proteomes" id="UP000068196">
    <property type="component" value="Chromosome"/>
</dbReference>
<evidence type="ECO:0000256" key="7">
    <source>
        <dbReference type="ARBA" id="ARBA00022723"/>
    </source>
</evidence>
<dbReference type="GO" id="GO:0000976">
    <property type="term" value="F:transcription cis-regulatory region binding"/>
    <property type="evidence" value="ECO:0007669"/>
    <property type="project" value="TreeGrafter"/>
</dbReference>
<dbReference type="Gene3D" id="3.30.1490.190">
    <property type="match status" value="1"/>
</dbReference>
<organism evidence="13 14">
    <name type="scientific">Caldimicrobium thiodismutans</name>
    <dbReference type="NCBI Taxonomy" id="1653476"/>
    <lineage>
        <taxon>Bacteria</taxon>
        <taxon>Pseudomonadati</taxon>
        <taxon>Thermodesulfobacteriota</taxon>
        <taxon>Thermodesulfobacteria</taxon>
        <taxon>Thermodesulfobacteriales</taxon>
        <taxon>Thermodesulfobacteriaceae</taxon>
        <taxon>Caldimicrobium</taxon>
    </lineage>
</organism>
<comment type="subcellular location">
    <subcellularLocation>
        <location evidence="1">Cytoplasm</location>
    </subcellularLocation>
</comment>
<comment type="subunit">
    <text evidence="3">Homodimer.</text>
</comment>
<comment type="cofactor">
    <cofactor evidence="12">
        <name>Zn(2+)</name>
        <dbReference type="ChEBI" id="CHEBI:29105"/>
    </cofactor>
    <text evidence="12">Binds 1 zinc ion per subunit.</text>
</comment>
<keyword evidence="8 12" id="KW-0862">Zinc</keyword>
<gene>
    <name evidence="13" type="ORF">THC_1011</name>
</gene>
<feature type="binding site" evidence="12">
    <location>
        <position position="100"/>
    </location>
    <ligand>
        <name>Zn(2+)</name>
        <dbReference type="ChEBI" id="CHEBI:29105"/>
    </ligand>
</feature>
<dbReference type="CDD" id="cd07153">
    <property type="entry name" value="Fur_like"/>
    <property type="match status" value="1"/>
</dbReference>
<dbReference type="GO" id="GO:0003700">
    <property type="term" value="F:DNA-binding transcription factor activity"/>
    <property type="evidence" value="ECO:0007669"/>
    <property type="project" value="InterPro"/>
</dbReference>
<dbReference type="Gene3D" id="1.10.10.10">
    <property type="entry name" value="Winged helix-like DNA-binding domain superfamily/Winged helix DNA-binding domain"/>
    <property type="match status" value="1"/>
</dbReference>
<dbReference type="InterPro" id="IPR036390">
    <property type="entry name" value="WH_DNA-bd_sf"/>
</dbReference>
<name>A0A0U5AHM8_9BACT</name>
<evidence type="ECO:0000256" key="10">
    <source>
        <dbReference type="ARBA" id="ARBA00023125"/>
    </source>
</evidence>
<keyword evidence="5" id="KW-0963">Cytoplasm</keyword>
<dbReference type="PATRIC" id="fig|1653476.3.peg.1057"/>
<dbReference type="RefSeq" id="WP_068514245.1">
    <property type="nucleotide sequence ID" value="NZ_AP014945.1"/>
</dbReference>
<evidence type="ECO:0000313" key="14">
    <source>
        <dbReference type="Proteomes" id="UP000068196"/>
    </source>
</evidence>
<sequence>METFIEEFRKFIRQKGLKYTPEREEILREILSLKDHFDVEGLHLRLKNKNSKISKASIYRTLPLLIEAGYIQEVYKQGGHSHYEVTLNKMPHLHFICIRCAKVEEVVDERLNKLIKEHEDFRGYKLLTYHLEIFGICPNCREVK</sequence>
<dbReference type="GO" id="GO:0008270">
    <property type="term" value="F:zinc ion binding"/>
    <property type="evidence" value="ECO:0007669"/>
    <property type="project" value="TreeGrafter"/>
</dbReference>
<evidence type="ECO:0000256" key="4">
    <source>
        <dbReference type="ARBA" id="ARBA00020910"/>
    </source>
</evidence>
<evidence type="ECO:0000256" key="11">
    <source>
        <dbReference type="ARBA" id="ARBA00023163"/>
    </source>
</evidence>
<dbReference type="GO" id="GO:0005829">
    <property type="term" value="C:cytosol"/>
    <property type="evidence" value="ECO:0007669"/>
    <property type="project" value="TreeGrafter"/>
</dbReference>
<dbReference type="InterPro" id="IPR036388">
    <property type="entry name" value="WH-like_DNA-bd_sf"/>
</dbReference>
<evidence type="ECO:0000256" key="5">
    <source>
        <dbReference type="ARBA" id="ARBA00022490"/>
    </source>
</evidence>
<evidence type="ECO:0000256" key="8">
    <source>
        <dbReference type="ARBA" id="ARBA00022833"/>
    </source>
</evidence>
<evidence type="ECO:0000256" key="12">
    <source>
        <dbReference type="PIRSR" id="PIRSR602481-1"/>
    </source>
</evidence>
<dbReference type="InterPro" id="IPR043135">
    <property type="entry name" value="Fur_C"/>
</dbReference>
<protein>
    <recommendedName>
        <fullName evidence="4">Ferric uptake regulation protein</fullName>
    </recommendedName>
</protein>
<dbReference type="GO" id="GO:1900376">
    <property type="term" value="P:regulation of secondary metabolite biosynthetic process"/>
    <property type="evidence" value="ECO:0007669"/>
    <property type="project" value="TreeGrafter"/>
</dbReference>
<keyword evidence="7 12" id="KW-0479">Metal-binding</keyword>
<evidence type="ECO:0000256" key="6">
    <source>
        <dbReference type="ARBA" id="ARBA00022491"/>
    </source>
</evidence>
<evidence type="ECO:0000256" key="1">
    <source>
        <dbReference type="ARBA" id="ARBA00004496"/>
    </source>
</evidence>
<reference evidence="13 14" key="1">
    <citation type="journal article" date="2016" name="Int. J. Syst. Evol. Microbiol.">
        <title>Caldimicrobium thiodismutans sp. nov., a sulfur-disproportionating bacterium isolated from a hot spring, and emended description of the genus Caldimicrobium.</title>
        <authorList>
            <person name="Kojima H."/>
            <person name="Umezawa K."/>
            <person name="Fukui M."/>
        </authorList>
    </citation>
    <scope>NUCLEOTIDE SEQUENCE [LARGE SCALE GENOMIC DNA]</scope>
    <source>
        <strain evidence="13 14">TF1</strain>
    </source>
</reference>
<proteinExistence type="inferred from homology"/>
<dbReference type="PANTHER" id="PTHR33202:SF2">
    <property type="entry name" value="FERRIC UPTAKE REGULATION PROTEIN"/>
    <property type="match status" value="1"/>
</dbReference>
<evidence type="ECO:0000256" key="9">
    <source>
        <dbReference type="ARBA" id="ARBA00023015"/>
    </source>
</evidence>
<keyword evidence="10" id="KW-0238">DNA-binding</keyword>
<feature type="binding site" evidence="12">
    <location>
        <position position="137"/>
    </location>
    <ligand>
        <name>Zn(2+)</name>
        <dbReference type="ChEBI" id="CHEBI:29105"/>
    </ligand>
</feature>
<keyword evidence="14" id="KW-1185">Reference proteome</keyword>